<comment type="similarity">
    <text evidence="1 4 7">Belongs to the tRNA pseudouridine synthase TruA family.</text>
</comment>
<accession>A0A060NYE7</accession>
<dbReference type="Gene3D" id="3.30.70.580">
    <property type="entry name" value="Pseudouridine synthase I, catalytic domain, N-terminal subdomain"/>
    <property type="match status" value="1"/>
</dbReference>
<dbReference type="SUPFAM" id="SSF55120">
    <property type="entry name" value="Pseudouridine synthase"/>
    <property type="match status" value="1"/>
</dbReference>
<dbReference type="InterPro" id="IPR020094">
    <property type="entry name" value="TruA/RsuA/RluB/E/F_N"/>
</dbReference>
<comment type="function">
    <text evidence="4">Formation of pseudouridine at positions 38, 39 and 40 in the anticodon stem and loop of transfer RNAs.</text>
</comment>
<dbReference type="Pfam" id="PF01416">
    <property type="entry name" value="PseudoU_synth_1"/>
    <property type="match status" value="2"/>
</dbReference>
<dbReference type="EC" id="5.4.99.12" evidence="4"/>
<proteinExistence type="inferred from homology"/>
<dbReference type="PIRSF" id="PIRSF001430">
    <property type="entry name" value="tRNA_psdUrid_synth"/>
    <property type="match status" value="1"/>
</dbReference>
<evidence type="ECO:0000256" key="2">
    <source>
        <dbReference type="ARBA" id="ARBA00022694"/>
    </source>
</evidence>
<reference evidence="9 10" key="1">
    <citation type="journal article" date="2014" name="Nat. Commun.">
        <title>Physiological and genomic features of highly alkaliphilic hydrogen-utilizing Betaproteobacteria from a continental serpentinizing site.</title>
        <authorList>
            <person name="Suzuki S."/>
            <person name="Kuenen J.G."/>
            <person name="Schipper K."/>
            <person name="van der Velde S."/>
            <person name="Ishii S."/>
            <person name="Wu A."/>
            <person name="Sorokin D.Y."/>
            <person name="Tenney A."/>
            <person name="Meng X.Y."/>
            <person name="Morrill P.L."/>
            <person name="Kamagata Y."/>
            <person name="Muyzer G."/>
            <person name="Nealson K.H."/>
        </authorList>
    </citation>
    <scope>NUCLEOTIDE SEQUENCE [LARGE SCALE GENOMIC DNA]</scope>
    <source>
        <strain evidence="9 10">B1</strain>
    </source>
</reference>
<organism evidence="9 10">
    <name type="scientific">Serpentinimonas maccroryi</name>
    <dbReference type="NCBI Taxonomy" id="1458426"/>
    <lineage>
        <taxon>Bacteria</taxon>
        <taxon>Pseudomonadati</taxon>
        <taxon>Pseudomonadota</taxon>
        <taxon>Betaproteobacteria</taxon>
        <taxon>Burkholderiales</taxon>
        <taxon>Comamonadaceae</taxon>
        <taxon>Serpentinimonas</taxon>
    </lineage>
</organism>
<dbReference type="HAMAP" id="MF_00171">
    <property type="entry name" value="TruA"/>
    <property type="match status" value="1"/>
</dbReference>
<dbReference type="OrthoDB" id="9811823at2"/>
<evidence type="ECO:0000313" key="9">
    <source>
        <dbReference type="EMBL" id="BAO83894.1"/>
    </source>
</evidence>
<dbReference type="FunFam" id="3.30.70.580:FF:000001">
    <property type="entry name" value="tRNA pseudouridine synthase A"/>
    <property type="match status" value="1"/>
</dbReference>
<evidence type="ECO:0000256" key="1">
    <source>
        <dbReference type="ARBA" id="ARBA00009375"/>
    </source>
</evidence>
<dbReference type="KEGG" id="cbab:SMCB_1666"/>
<dbReference type="InterPro" id="IPR001406">
    <property type="entry name" value="PsdUridine_synth_TruA"/>
</dbReference>
<evidence type="ECO:0000313" key="10">
    <source>
        <dbReference type="Proteomes" id="UP000066014"/>
    </source>
</evidence>
<feature type="active site" description="Nucleophile" evidence="4 5">
    <location>
        <position position="52"/>
    </location>
</feature>
<dbReference type="GO" id="GO:0160147">
    <property type="term" value="F:tRNA pseudouridine(38-40) synthase activity"/>
    <property type="evidence" value="ECO:0007669"/>
    <property type="project" value="UniProtKB-EC"/>
</dbReference>
<dbReference type="Gene3D" id="3.30.70.660">
    <property type="entry name" value="Pseudouridine synthase I, catalytic domain, C-terminal subdomain"/>
    <property type="match status" value="1"/>
</dbReference>
<evidence type="ECO:0000256" key="7">
    <source>
        <dbReference type="RuleBase" id="RU003792"/>
    </source>
</evidence>
<evidence type="ECO:0000256" key="6">
    <source>
        <dbReference type="PIRSR" id="PIRSR001430-2"/>
    </source>
</evidence>
<dbReference type="STRING" id="1458426.SMCB_1666"/>
<protein>
    <recommendedName>
        <fullName evidence="4">tRNA pseudouridine synthase A</fullName>
        <ecNumber evidence="4">5.4.99.12</ecNumber>
    </recommendedName>
    <alternativeName>
        <fullName evidence="4">tRNA pseudouridine(38-40) synthase</fullName>
    </alternativeName>
    <alternativeName>
        <fullName evidence="4">tRNA pseudouridylate synthase I</fullName>
    </alternativeName>
    <alternativeName>
        <fullName evidence="4">tRNA-uridine isomerase I</fullName>
    </alternativeName>
</protein>
<dbReference type="CDD" id="cd02570">
    <property type="entry name" value="PseudoU_synth_EcTruA"/>
    <property type="match status" value="1"/>
</dbReference>
<dbReference type="EMBL" id="AP014569">
    <property type="protein sequence ID" value="BAO83894.1"/>
    <property type="molecule type" value="Genomic_DNA"/>
</dbReference>
<sequence>MRLALGLSYSGSAYQGWQSQASGQTVQDHLQAALATFTAAPAVSTLCAGRTDAGVHALMQVVHFDTPIERPLHAWVRGCNRYLPPDIAIQWAQVVPASFHARASALARRYVYVLLESAVRPSLEHGRAGWVFRPLSLPALQAAAAHLLGRHDFTSFRASSCQALSPVKHLRRLDISRHGAYWRFEFEADAFLHHMVRNLMGCLLAVGQGLHAPDWIADVLAARSRAVAAPTFAPDGLYFLGPVYAPHWDLPDRVPGLDWLPQSP</sequence>
<keyword evidence="10" id="KW-1185">Reference proteome</keyword>
<name>A0A060NYE7_9BURK</name>
<dbReference type="NCBIfam" id="TIGR00071">
    <property type="entry name" value="hisT_truA"/>
    <property type="match status" value="1"/>
</dbReference>
<comment type="subunit">
    <text evidence="4">Homodimer.</text>
</comment>
<dbReference type="Proteomes" id="UP000066014">
    <property type="component" value="Chromosome"/>
</dbReference>
<dbReference type="AlphaFoldDB" id="A0A060NYE7"/>
<keyword evidence="2 4" id="KW-0819">tRNA processing</keyword>
<evidence type="ECO:0000256" key="4">
    <source>
        <dbReference type="HAMAP-Rule" id="MF_00171"/>
    </source>
</evidence>
<evidence type="ECO:0000256" key="5">
    <source>
        <dbReference type="PIRSR" id="PIRSR001430-1"/>
    </source>
</evidence>
<dbReference type="InterPro" id="IPR020095">
    <property type="entry name" value="PsdUridine_synth_TruA_C"/>
</dbReference>
<feature type="domain" description="Pseudouridine synthase I TruA alpha/beta" evidence="8">
    <location>
        <begin position="8"/>
        <end position="102"/>
    </location>
</feature>
<comment type="caution">
    <text evidence="4">Lacks conserved residue(s) required for the propagation of feature annotation.</text>
</comment>
<dbReference type="PANTHER" id="PTHR11142:SF0">
    <property type="entry name" value="TRNA PSEUDOURIDINE SYNTHASE-LIKE 1"/>
    <property type="match status" value="1"/>
</dbReference>
<dbReference type="RefSeq" id="WP_045536231.1">
    <property type="nucleotide sequence ID" value="NZ_AP014569.1"/>
</dbReference>
<dbReference type="InterPro" id="IPR020097">
    <property type="entry name" value="PsdUridine_synth_TruA_a/b_dom"/>
</dbReference>
<feature type="binding site" evidence="4 6">
    <location>
        <position position="110"/>
    </location>
    <ligand>
        <name>substrate</name>
    </ligand>
</feature>
<dbReference type="HOGENOM" id="CLU_014673_0_2_4"/>
<dbReference type="GO" id="GO:0031119">
    <property type="term" value="P:tRNA pseudouridine synthesis"/>
    <property type="evidence" value="ECO:0007669"/>
    <property type="project" value="UniProtKB-UniRule"/>
</dbReference>
<evidence type="ECO:0000259" key="8">
    <source>
        <dbReference type="Pfam" id="PF01416"/>
    </source>
</evidence>
<dbReference type="GO" id="GO:0003723">
    <property type="term" value="F:RNA binding"/>
    <property type="evidence" value="ECO:0007669"/>
    <property type="project" value="InterPro"/>
</dbReference>
<gene>
    <name evidence="4 9" type="primary">truA</name>
    <name evidence="9" type="ORF">SMCB_1666</name>
</gene>
<feature type="domain" description="Pseudouridine synthase I TruA alpha/beta" evidence="8">
    <location>
        <begin position="143"/>
        <end position="244"/>
    </location>
</feature>
<evidence type="ECO:0000256" key="3">
    <source>
        <dbReference type="ARBA" id="ARBA00023235"/>
    </source>
</evidence>
<dbReference type="PANTHER" id="PTHR11142">
    <property type="entry name" value="PSEUDOURIDYLATE SYNTHASE"/>
    <property type="match status" value="1"/>
</dbReference>
<keyword evidence="3 4" id="KW-0413">Isomerase</keyword>
<dbReference type="InterPro" id="IPR020103">
    <property type="entry name" value="PsdUridine_synth_cat_dom_sf"/>
</dbReference>
<comment type="catalytic activity">
    <reaction evidence="4 7">
        <text>uridine(38/39/40) in tRNA = pseudouridine(38/39/40) in tRNA</text>
        <dbReference type="Rhea" id="RHEA:22376"/>
        <dbReference type="Rhea" id="RHEA-COMP:10085"/>
        <dbReference type="Rhea" id="RHEA-COMP:10087"/>
        <dbReference type="ChEBI" id="CHEBI:65314"/>
        <dbReference type="ChEBI" id="CHEBI:65315"/>
        <dbReference type="EC" id="5.4.99.12"/>
    </reaction>
</comment>